<evidence type="ECO:0000313" key="2">
    <source>
        <dbReference type="EMBL" id="GIX83293.1"/>
    </source>
</evidence>
<evidence type="ECO:0000313" key="3">
    <source>
        <dbReference type="Proteomes" id="UP001054945"/>
    </source>
</evidence>
<accession>A0AAV4NF70</accession>
<keyword evidence="1" id="KW-1133">Transmembrane helix</keyword>
<comment type="caution">
    <text evidence="2">The sequence shown here is derived from an EMBL/GenBank/DDBJ whole genome shotgun (WGS) entry which is preliminary data.</text>
</comment>
<dbReference type="EMBL" id="BPLR01020855">
    <property type="protein sequence ID" value="GIX83293.1"/>
    <property type="molecule type" value="Genomic_DNA"/>
</dbReference>
<keyword evidence="1" id="KW-0472">Membrane</keyword>
<feature type="transmembrane region" description="Helical" evidence="1">
    <location>
        <begin position="71"/>
        <end position="90"/>
    </location>
</feature>
<keyword evidence="3" id="KW-1185">Reference proteome</keyword>
<sequence length="149" mass="16775">MAAPYARTSRFTETKSESSDSALSCTLISISVCMAQESYGDNPYINTLQLFSTSVGRYWLYERVSSSESTMIVSFIVGLIMAPFNIIYWIKWTITYITILLRKSLHSGRFDLYDINAFGDPIKLGYIVPPLEKELESPNSGIPFTRSNG</sequence>
<dbReference type="Proteomes" id="UP001054945">
    <property type="component" value="Unassembled WGS sequence"/>
</dbReference>
<protein>
    <submittedName>
        <fullName evidence="2">Uncharacterized protein</fullName>
    </submittedName>
</protein>
<dbReference type="AlphaFoldDB" id="A0AAV4NF70"/>
<reference evidence="2 3" key="1">
    <citation type="submission" date="2021-06" db="EMBL/GenBank/DDBJ databases">
        <title>Caerostris extrusa draft genome.</title>
        <authorList>
            <person name="Kono N."/>
            <person name="Arakawa K."/>
        </authorList>
    </citation>
    <scope>NUCLEOTIDE SEQUENCE [LARGE SCALE GENOMIC DNA]</scope>
</reference>
<name>A0AAV4NF70_CAEEX</name>
<gene>
    <name evidence="2" type="ORF">CEXT_302721</name>
</gene>
<proteinExistence type="predicted"/>
<keyword evidence="1" id="KW-0812">Transmembrane</keyword>
<organism evidence="2 3">
    <name type="scientific">Caerostris extrusa</name>
    <name type="common">Bark spider</name>
    <name type="synonym">Caerostris bankana</name>
    <dbReference type="NCBI Taxonomy" id="172846"/>
    <lineage>
        <taxon>Eukaryota</taxon>
        <taxon>Metazoa</taxon>
        <taxon>Ecdysozoa</taxon>
        <taxon>Arthropoda</taxon>
        <taxon>Chelicerata</taxon>
        <taxon>Arachnida</taxon>
        <taxon>Araneae</taxon>
        <taxon>Araneomorphae</taxon>
        <taxon>Entelegynae</taxon>
        <taxon>Araneoidea</taxon>
        <taxon>Araneidae</taxon>
        <taxon>Caerostris</taxon>
    </lineage>
</organism>
<evidence type="ECO:0000256" key="1">
    <source>
        <dbReference type="SAM" id="Phobius"/>
    </source>
</evidence>